<reference evidence="2" key="1">
    <citation type="journal article" date="2015" name="Nature">
        <title>Complex archaea that bridge the gap between prokaryotes and eukaryotes.</title>
        <authorList>
            <person name="Spang A."/>
            <person name="Saw J.H."/>
            <person name="Jorgensen S.L."/>
            <person name="Zaremba-Niedzwiedzka K."/>
            <person name="Martijn J."/>
            <person name="Lind A.E."/>
            <person name="van Eijk R."/>
            <person name="Schleper C."/>
            <person name="Guy L."/>
            <person name="Ettema T.J."/>
        </authorList>
    </citation>
    <scope>NUCLEOTIDE SEQUENCE</scope>
</reference>
<name>A0A0F9QB59_9ZZZZ</name>
<dbReference type="SUPFAM" id="SSF55729">
    <property type="entry name" value="Acyl-CoA N-acyltransferases (Nat)"/>
    <property type="match status" value="1"/>
</dbReference>
<evidence type="ECO:0000259" key="1">
    <source>
        <dbReference type="PROSITE" id="PS51186"/>
    </source>
</evidence>
<dbReference type="InterPro" id="IPR016181">
    <property type="entry name" value="Acyl_CoA_acyltransferase"/>
</dbReference>
<accession>A0A0F9QB59</accession>
<proteinExistence type="predicted"/>
<dbReference type="CDD" id="cd04301">
    <property type="entry name" value="NAT_SF"/>
    <property type="match status" value="1"/>
</dbReference>
<organism evidence="2">
    <name type="scientific">marine sediment metagenome</name>
    <dbReference type="NCBI Taxonomy" id="412755"/>
    <lineage>
        <taxon>unclassified sequences</taxon>
        <taxon>metagenomes</taxon>
        <taxon>ecological metagenomes</taxon>
    </lineage>
</organism>
<dbReference type="Gene3D" id="3.40.630.30">
    <property type="match status" value="1"/>
</dbReference>
<comment type="caution">
    <text evidence="2">The sequence shown here is derived from an EMBL/GenBank/DDBJ whole genome shotgun (WGS) entry which is preliminary data.</text>
</comment>
<feature type="domain" description="N-acetyltransferase" evidence="1">
    <location>
        <begin position="68"/>
        <end position="221"/>
    </location>
</feature>
<dbReference type="EMBL" id="LAZR01005129">
    <property type="protein sequence ID" value="KKN02608.1"/>
    <property type="molecule type" value="Genomic_DNA"/>
</dbReference>
<gene>
    <name evidence="2" type="ORF">LCGC14_1116110</name>
</gene>
<evidence type="ECO:0000313" key="2">
    <source>
        <dbReference type="EMBL" id="KKN02608.1"/>
    </source>
</evidence>
<dbReference type="InterPro" id="IPR000182">
    <property type="entry name" value="GNAT_dom"/>
</dbReference>
<dbReference type="AlphaFoldDB" id="A0A0F9QB59"/>
<sequence>MKYDNWLSKIVGKDVYNLEVNDWVDKQMLGKSLLCVKVDVKFPNFWFQLGFNYITTELTFERHPKILAQLHEMEGPLPEYHEQILALAETGFSEDRFHKDKDISDPIANKIKKEWIRSYLNNKRGETLLVSVSLDGRVRGFLAPMVKDNIAVIDLVAVHEDFRQQGIGLGLVRTFMTRYNKCKGYRVGTQITNIASIRMYEKCGFRMTSARHVFHKHIGEQ</sequence>
<dbReference type="GO" id="GO:0016747">
    <property type="term" value="F:acyltransferase activity, transferring groups other than amino-acyl groups"/>
    <property type="evidence" value="ECO:0007669"/>
    <property type="project" value="InterPro"/>
</dbReference>
<dbReference type="Pfam" id="PF00583">
    <property type="entry name" value="Acetyltransf_1"/>
    <property type="match status" value="1"/>
</dbReference>
<dbReference type="PROSITE" id="PS51186">
    <property type="entry name" value="GNAT"/>
    <property type="match status" value="1"/>
</dbReference>
<protein>
    <recommendedName>
        <fullName evidence="1">N-acetyltransferase domain-containing protein</fullName>
    </recommendedName>
</protein>